<dbReference type="Pfam" id="PF12840">
    <property type="entry name" value="HTH_20"/>
    <property type="match status" value="1"/>
</dbReference>
<dbReference type="InterPro" id="IPR001845">
    <property type="entry name" value="HTH_ArsR_DNA-bd_dom"/>
</dbReference>
<gene>
    <name evidence="6" type="ORF">Cph01nite_30630</name>
</gene>
<dbReference type="InterPro" id="IPR011991">
    <property type="entry name" value="ArsR-like_HTH"/>
</dbReference>
<dbReference type="SUPFAM" id="SSF46785">
    <property type="entry name" value="Winged helix' DNA-binding domain"/>
    <property type="match status" value="1"/>
</dbReference>
<sequence>MSAARAPRPSPDATPDPAARADGAAHGRPVPVDVVLAALAEPVRRRLVEHLGRAERAAGELVAAAREEFGISQPATSQHLRVLREAGVVVVRADGPRRLYRVDVAALDVVEDWLAGFLDPFAQPLDALATELARGRRARRAGAGEESAVTSA</sequence>
<keyword evidence="1" id="KW-0805">Transcription regulation</keyword>
<dbReference type="SMART" id="SM00418">
    <property type="entry name" value="HTH_ARSR"/>
    <property type="match status" value="1"/>
</dbReference>
<evidence type="ECO:0000256" key="3">
    <source>
        <dbReference type="ARBA" id="ARBA00023163"/>
    </source>
</evidence>
<keyword evidence="2" id="KW-0238">DNA-binding</keyword>
<proteinExistence type="predicted"/>
<evidence type="ECO:0000313" key="7">
    <source>
        <dbReference type="Proteomes" id="UP000614741"/>
    </source>
</evidence>
<dbReference type="PROSITE" id="PS50987">
    <property type="entry name" value="HTH_ARSR_2"/>
    <property type="match status" value="1"/>
</dbReference>
<dbReference type="InterPro" id="IPR036390">
    <property type="entry name" value="WH_DNA-bd_sf"/>
</dbReference>
<keyword evidence="3" id="KW-0804">Transcription</keyword>
<feature type="compositionally biased region" description="Low complexity" evidence="4">
    <location>
        <begin position="15"/>
        <end position="26"/>
    </location>
</feature>
<evidence type="ECO:0000256" key="2">
    <source>
        <dbReference type="ARBA" id="ARBA00023125"/>
    </source>
</evidence>
<dbReference type="NCBIfam" id="NF033788">
    <property type="entry name" value="HTH_metalloreg"/>
    <property type="match status" value="1"/>
</dbReference>
<reference evidence="6 7" key="1">
    <citation type="submission" date="2021-01" db="EMBL/GenBank/DDBJ databases">
        <title>Whole genome shotgun sequence of Cellulomonas phragmiteti NBRC 110785.</title>
        <authorList>
            <person name="Komaki H."/>
            <person name="Tamura T."/>
        </authorList>
    </citation>
    <scope>NUCLEOTIDE SEQUENCE [LARGE SCALE GENOMIC DNA]</scope>
    <source>
        <strain evidence="6 7">NBRC 110785</strain>
    </source>
</reference>
<feature type="domain" description="HTH arsR-type" evidence="5">
    <location>
        <begin position="24"/>
        <end position="125"/>
    </location>
</feature>
<accession>A0ABQ4DQW1</accession>
<organism evidence="6 7">
    <name type="scientific">Cellulomonas phragmiteti</name>
    <dbReference type="NCBI Taxonomy" id="478780"/>
    <lineage>
        <taxon>Bacteria</taxon>
        <taxon>Bacillati</taxon>
        <taxon>Actinomycetota</taxon>
        <taxon>Actinomycetes</taxon>
        <taxon>Micrococcales</taxon>
        <taxon>Cellulomonadaceae</taxon>
        <taxon>Cellulomonas</taxon>
    </lineage>
</organism>
<dbReference type="RefSeq" id="WP_203675591.1">
    <property type="nucleotide sequence ID" value="NZ_BONP01000023.1"/>
</dbReference>
<dbReference type="Gene3D" id="1.10.10.10">
    <property type="entry name" value="Winged helix-like DNA-binding domain superfamily/Winged helix DNA-binding domain"/>
    <property type="match status" value="1"/>
</dbReference>
<evidence type="ECO:0000313" key="6">
    <source>
        <dbReference type="EMBL" id="GIG41301.1"/>
    </source>
</evidence>
<evidence type="ECO:0000256" key="1">
    <source>
        <dbReference type="ARBA" id="ARBA00023015"/>
    </source>
</evidence>
<dbReference type="PANTHER" id="PTHR33154">
    <property type="entry name" value="TRANSCRIPTIONAL REGULATOR, ARSR FAMILY"/>
    <property type="match status" value="1"/>
</dbReference>
<feature type="region of interest" description="Disordered" evidence="4">
    <location>
        <begin position="1"/>
        <end position="26"/>
    </location>
</feature>
<protein>
    <recommendedName>
        <fullName evidence="5">HTH arsR-type domain-containing protein</fullName>
    </recommendedName>
</protein>
<evidence type="ECO:0000259" key="5">
    <source>
        <dbReference type="PROSITE" id="PS50987"/>
    </source>
</evidence>
<dbReference type="PRINTS" id="PR00778">
    <property type="entry name" value="HTHARSR"/>
</dbReference>
<comment type="caution">
    <text evidence="6">The sequence shown here is derived from an EMBL/GenBank/DDBJ whole genome shotgun (WGS) entry which is preliminary data.</text>
</comment>
<dbReference type="InterPro" id="IPR036388">
    <property type="entry name" value="WH-like_DNA-bd_sf"/>
</dbReference>
<dbReference type="CDD" id="cd00090">
    <property type="entry name" value="HTH_ARSR"/>
    <property type="match status" value="1"/>
</dbReference>
<keyword evidence="7" id="KW-1185">Reference proteome</keyword>
<dbReference type="EMBL" id="BONP01000023">
    <property type="protein sequence ID" value="GIG41301.1"/>
    <property type="molecule type" value="Genomic_DNA"/>
</dbReference>
<dbReference type="Proteomes" id="UP000614741">
    <property type="component" value="Unassembled WGS sequence"/>
</dbReference>
<dbReference type="InterPro" id="IPR051081">
    <property type="entry name" value="HTH_MetalResp_TranReg"/>
</dbReference>
<evidence type="ECO:0000256" key="4">
    <source>
        <dbReference type="SAM" id="MobiDB-lite"/>
    </source>
</evidence>
<name>A0ABQ4DQW1_9CELL</name>
<dbReference type="PANTHER" id="PTHR33154:SF33">
    <property type="entry name" value="TRANSCRIPTIONAL REPRESSOR SDPR"/>
    <property type="match status" value="1"/>
</dbReference>